<organism evidence="2">
    <name type="scientific">Anopheles sinensis</name>
    <name type="common">Mosquito</name>
    <dbReference type="NCBI Taxonomy" id="74873"/>
    <lineage>
        <taxon>Eukaryota</taxon>
        <taxon>Metazoa</taxon>
        <taxon>Ecdysozoa</taxon>
        <taxon>Arthropoda</taxon>
        <taxon>Hexapoda</taxon>
        <taxon>Insecta</taxon>
        <taxon>Pterygota</taxon>
        <taxon>Neoptera</taxon>
        <taxon>Endopterygota</taxon>
        <taxon>Diptera</taxon>
        <taxon>Nematocera</taxon>
        <taxon>Culicoidea</taxon>
        <taxon>Culicidae</taxon>
        <taxon>Anophelinae</taxon>
        <taxon>Anopheles</taxon>
    </lineage>
</organism>
<dbReference type="EnsemblMetazoa" id="ASIC002397-RA">
    <property type="protein sequence ID" value="ASIC002397-PA"/>
    <property type="gene ID" value="ASIC002397"/>
</dbReference>
<protein>
    <submittedName>
        <fullName evidence="2">AGAP007190-PA-like protein</fullName>
    </submittedName>
</protein>
<keyword evidence="1" id="KW-0732">Signal</keyword>
<reference evidence="2 4" key="1">
    <citation type="journal article" date="2014" name="BMC Genomics">
        <title>Genome sequence of Anopheles sinensis provides insight into genetics basis of mosquito competence for malaria parasites.</title>
        <authorList>
            <person name="Zhou D."/>
            <person name="Zhang D."/>
            <person name="Ding G."/>
            <person name="Shi L."/>
            <person name="Hou Q."/>
            <person name="Ye Y."/>
            <person name="Xu Y."/>
            <person name="Zhou H."/>
            <person name="Xiong C."/>
            <person name="Li S."/>
            <person name="Yu J."/>
            <person name="Hong S."/>
            <person name="Yu X."/>
            <person name="Zou P."/>
            <person name="Chen C."/>
            <person name="Chang X."/>
            <person name="Wang W."/>
            <person name="Lv Y."/>
            <person name="Sun Y."/>
            <person name="Ma L."/>
            <person name="Shen B."/>
            <person name="Zhu C."/>
        </authorList>
    </citation>
    <scope>NUCLEOTIDE SEQUENCE [LARGE SCALE GENOMIC DNA]</scope>
</reference>
<dbReference type="Proteomes" id="UP000030765">
    <property type="component" value="Unassembled WGS sequence"/>
</dbReference>
<dbReference type="AlphaFoldDB" id="A0A084VC65"/>
<name>A0A084VC65_ANOSI</name>
<dbReference type="EMBL" id="ATLV01010516">
    <property type="status" value="NOT_ANNOTATED_CDS"/>
    <property type="molecule type" value="Genomic_DNA"/>
</dbReference>
<proteinExistence type="predicted"/>
<feature type="chain" id="PRO_5001783312" evidence="1">
    <location>
        <begin position="21"/>
        <end position="93"/>
    </location>
</feature>
<accession>A0A084VC65</accession>
<evidence type="ECO:0000256" key="1">
    <source>
        <dbReference type="SAM" id="SignalP"/>
    </source>
</evidence>
<keyword evidence="4" id="KW-1185">Reference proteome</keyword>
<dbReference type="VEuPathDB" id="VectorBase:ASIC002397"/>
<gene>
    <name evidence="2" type="ORF">ZHAS_00002397</name>
</gene>
<evidence type="ECO:0000313" key="3">
    <source>
        <dbReference type="EnsemblMetazoa" id="ASIC002397-PA"/>
    </source>
</evidence>
<feature type="signal peptide" evidence="1">
    <location>
        <begin position="1"/>
        <end position="20"/>
    </location>
</feature>
<dbReference type="EMBL" id="KE524585">
    <property type="protein sequence ID" value="KFB35559.1"/>
    <property type="molecule type" value="Genomic_DNA"/>
</dbReference>
<reference evidence="3" key="2">
    <citation type="submission" date="2020-05" db="UniProtKB">
        <authorList>
            <consortium name="EnsemblMetazoa"/>
        </authorList>
    </citation>
    <scope>IDENTIFICATION</scope>
</reference>
<evidence type="ECO:0000313" key="4">
    <source>
        <dbReference type="Proteomes" id="UP000030765"/>
    </source>
</evidence>
<sequence>MKFAFTFVVLALFAFTSIQARPQEDTAAREATYEGDKVASADYEAQAKILAKIGLNLETLKEIESALGERKFPWAEIIRLIEVLTPIVVAIVG</sequence>
<evidence type="ECO:0000313" key="2">
    <source>
        <dbReference type="EMBL" id="KFB35559.1"/>
    </source>
</evidence>